<evidence type="ECO:0000259" key="5">
    <source>
        <dbReference type="SMART" id="SM00903"/>
    </source>
</evidence>
<proteinExistence type="inferred from homology"/>
<keyword evidence="2" id="KW-0285">Flavoprotein</keyword>
<evidence type="ECO:0000256" key="4">
    <source>
        <dbReference type="SAM" id="MobiDB-lite"/>
    </source>
</evidence>
<reference evidence="6 7" key="1">
    <citation type="submission" date="2018-02" db="EMBL/GenBank/DDBJ databases">
        <title>Complete genome sequencing of Faecalibacterium prausnitzii strains isolated from the human gut.</title>
        <authorList>
            <person name="Fitzgerald B.C."/>
            <person name="Shkoporov A.N."/>
            <person name="Ross P.R."/>
            <person name="Hill C."/>
        </authorList>
    </citation>
    <scope>NUCLEOTIDE SEQUENCE [LARGE SCALE GENOMIC DNA]</scope>
    <source>
        <strain evidence="6 7">APC942/31-1</strain>
    </source>
</reference>
<dbReference type="Proteomes" id="UP000253208">
    <property type="component" value="Unassembled WGS sequence"/>
</dbReference>
<feature type="compositionally biased region" description="Basic residues" evidence="4">
    <location>
        <begin position="184"/>
        <end position="196"/>
    </location>
</feature>
<evidence type="ECO:0000313" key="6">
    <source>
        <dbReference type="EMBL" id="RCH44622.1"/>
    </source>
</evidence>
<comment type="caution">
    <text evidence="6">The sequence shown here is derived from an EMBL/GenBank/DDBJ whole genome shotgun (WGS) entry which is preliminary data.</text>
</comment>
<dbReference type="Gene3D" id="2.30.110.10">
    <property type="entry name" value="Electron Transport, Fmn-binding Protein, Chain A"/>
    <property type="match status" value="1"/>
</dbReference>
<protein>
    <submittedName>
        <fullName evidence="6">Flavin reductase family protein</fullName>
    </submittedName>
</protein>
<dbReference type="PANTHER" id="PTHR43567">
    <property type="entry name" value="FLAVOREDOXIN-RELATED-RELATED"/>
    <property type="match status" value="1"/>
</dbReference>
<evidence type="ECO:0000256" key="1">
    <source>
        <dbReference type="ARBA" id="ARBA00001917"/>
    </source>
</evidence>
<comment type="similarity">
    <text evidence="3">Belongs to the flavoredoxin family.</text>
</comment>
<evidence type="ECO:0000256" key="3">
    <source>
        <dbReference type="ARBA" id="ARBA00038054"/>
    </source>
</evidence>
<dbReference type="GO" id="GO:0016646">
    <property type="term" value="F:oxidoreductase activity, acting on the CH-NH group of donors, NAD or NADP as acceptor"/>
    <property type="evidence" value="ECO:0007669"/>
    <property type="project" value="UniProtKB-ARBA"/>
</dbReference>
<dbReference type="Pfam" id="PF01613">
    <property type="entry name" value="Flavin_Reduct"/>
    <property type="match status" value="1"/>
</dbReference>
<name>A0A367G1P3_9FIRM</name>
<dbReference type="SMART" id="SM00903">
    <property type="entry name" value="Flavin_Reduct"/>
    <property type="match status" value="1"/>
</dbReference>
<feature type="domain" description="Flavin reductase like" evidence="5">
    <location>
        <begin position="11"/>
        <end position="157"/>
    </location>
</feature>
<evidence type="ECO:0000313" key="7">
    <source>
        <dbReference type="Proteomes" id="UP000253208"/>
    </source>
</evidence>
<dbReference type="InterPro" id="IPR012349">
    <property type="entry name" value="Split_barrel_FMN-bd"/>
</dbReference>
<feature type="compositionally biased region" description="Basic and acidic residues" evidence="4">
    <location>
        <begin position="197"/>
        <end position="209"/>
    </location>
</feature>
<dbReference type="GO" id="GO:0010181">
    <property type="term" value="F:FMN binding"/>
    <property type="evidence" value="ECO:0007669"/>
    <property type="project" value="InterPro"/>
</dbReference>
<gene>
    <name evidence="6" type="ORF">C4886_06310</name>
</gene>
<sequence>MAKQLWKPGNMIYPLPAVMVSVTDGEGHDNIITVAWTGTVCTNPAMAYISVRPSRYSYDMIRKTGEFVINLTTEKLAFATDFCGVRSGRDVDKFRKLNLTKEKAQFVSAPMIGEAPVSIECRVREVKELGSHDMFLADVLAVHADEAYMDKNNRFRLNDAGLLVYSHGEYLAGGRKVGTFGYSVKKKQQKKQKKLDKKSDRESDRKSEMAEMAGKLKTSGKPGMSGKLKMSGKPGMSGKLKMSGKPGMSGKLKMSGKPGMSGKLKTSGKAGREKR</sequence>
<dbReference type="InterPro" id="IPR002563">
    <property type="entry name" value="Flavin_Rdtase-like_dom"/>
</dbReference>
<dbReference type="SUPFAM" id="SSF50475">
    <property type="entry name" value="FMN-binding split barrel"/>
    <property type="match status" value="1"/>
</dbReference>
<evidence type="ECO:0000256" key="2">
    <source>
        <dbReference type="ARBA" id="ARBA00022630"/>
    </source>
</evidence>
<feature type="region of interest" description="Disordered" evidence="4">
    <location>
        <begin position="183"/>
        <end position="275"/>
    </location>
</feature>
<accession>A0A367G1P3</accession>
<dbReference type="AlphaFoldDB" id="A0A367G1P3"/>
<dbReference type="PANTHER" id="PTHR43567:SF1">
    <property type="entry name" value="FLAVOREDOXIN"/>
    <property type="match status" value="1"/>
</dbReference>
<organism evidence="6 7">
    <name type="scientific">Blautia obeum</name>
    <dbReference type="NCBI Taxonomy" id="40520"/>
    <lineage>
        <taxon>Bacteria</taxon>
        <taxon>Bacillati</taxon>
        <taxon>Bacillota</taxon>
        <taxon>Clostridia</taxon>
        <taxon>Lachnospirales</taxon>
        <taxon>Lachnospiraceae</taxon>
        <taxon>Blautia</taxon>
    </lineage>
</organism>
<dbReference type="InterPro" id="IPR052174">
    <property type="entry name" value="Flavoredoxin"/>
</dbReference>
<dbReference type="EMBL" id="PSQG01000007">
    <property type="protein sequence ID" value="RCH44622.1"/>
    <property type="molecule type" value="Genomic_DNA"/>
</dbReference>
<comment type="cofactor">
    <cofactor evidence="1">
        <name>FMN</name>
        <dbReference type="ChEBI" id="CHEBI:58210"/>
    </cofactor>
</comment>